<dbReference type="GO" id="GO:0006352">
    <property type="term" value="P:DNA-templated transcription initiation"/>
    <property type="evidence" value="ECO:0007669"/>
    <property type="project" value="InterPro"/>
</dbReference>
<evidence type="ECO:0000259" key="2">
    <source>
        <dbReference type="Pfam" id="PF04545"/>
    </source>
</evidence>
<evidence type="ECO:0000313" key="4">
    <source>
        <dbReference type="Proteomes" id="UP000217696"/>
    </source>
</evidence>
<dbReference type="InterPro" id="IPR007630">
    <property type="entry name" value="RNA_pol_sigma70_r4"/>
</dbReference>
<protein>
    <submittedName>
        <fullName evidence="3">RNA polymerase sigma-F factor</fullName>
    </submittedName>
</protein>
<dbReference type="InterPro" id="IPR013325">
    <property type="entry name" value="RNA_pol_sigma_r2"/>
</dbReference>
<gene>
    <name evidence="3" type="primary">sigF_2</name>
    <name evidence="3" type="ORF">CB4_02393</name>
</gene>
<dbReference type="KEGG" id="asoc:CB4_02393"/>
<dbReference type="InterPro" id="IPR013324">
    <property type="entry name" value="RNA_pol_sigma_r3/r4-like"/>
</dbReference>
<feature type="domain" description="RNA polymerase sigma-70 region 4" evidence="2">
    <location>
        <begin position="175"/>
        <end position="215"/>
    </location>
</feature>
<proteinExistence type="predicted"/>
<dbReference type="Proteomes" id="UP000217696">
    <property type="component" value="Chromosome"/>
</dbReference>
<reference evidence="3 4" key="1">
    <citation type="submission" date="2015-12" db="EMBL/GenBank/DDBJ databases">
        <title>Genome sequence of Aneurinibacillus soli.</title>
        <authorList>
            <person name="Lee J.S."/>
            <person name="Lee K.C."/>
            <person name="Kim K.K."/>
            <person name="Lee B.W."/>
        </authorList>
    </citation>
    <scope>NUCLEOTIDE SEQUENCE [LARGE SCALE GENOMIC DNA]</scope>
    <source>
        <strain evidence="3 4">CB4</strain>
    </source>
</reference>
<feature type="domain" description="RNA polymerase sigma-70 region 2" evidence="1">
    <location>
        <begin position="13"/>
        <end position="86"/>
    </location>
</feature>
<evidence type="ECO:0000313" key="3">
    <source>
        <dbReference type="EMBL" id="BAU28219.1"/>
    </source>
</evidence>
<evidence type="ECO:0000259" key="1">
    <source>
        <dbReference type="Pfam" id="PF04542"/>
    </source>
</evidence>
<dbReference type="SUPFAM" id="SSF88946">
    <property type="entry name" value="Sigma2 domain of RNA polymerase sigma factors"/>
    <property type="match status" value="1"/>
</dbReference>
<dbReference type="InterPro" id="IPR007627">
    <property type="entry name" value="RNA_pol_sigma70_r2"/>
</dbReference>
<accession>A0A0U4WHR6</accession>
<dbReference type="Gene3D" id="1.10.1740.10">
    <property type="match status" value="1"/>
</dbReference>
<dbReference type="Pfam" id="PF04545">
    <property type="entry name" value="Sigma70_r4"/>
    <property type="match status" value="1"/>
</dbReference>
<dbReference type="GO" id="GO:0003700">
    <property type="term" value="F:DNA-binding transcription factor activity"/>
    <property type="evidence" value="ECO:0007669"/>
    <property type="project" value="InterPro"/>
</dbReference>
<keyword evidence="4" id="KW-1185">Reference proteome</keyword>
<name>A0A0U4WHR6_9BACL</name>
<dbReference type="AlphaFoldDB" id="A0A0U4WHR6"/>
<dbReference type="RefSeq" id="WP_157737953.1">
    <property type="nucleotide sequence ID" value="NZ_AP017312.1"/>
</dbReference>
<sequence>MQYNEHLGDVETFVEKNQKLVWKCVQQYKMVARTKCIELEELFQIGMIGMLKAYEKYDPSKFENVNNFTTYGVPMIHGEILRFLRDFYPVRVPRGKMELLRKIRCAGMMNLSAQEIAEHFDVSEKEVEQALEMRYVEQVQSMDAEIIDYENKEITLHDKISVSADYTGVFVYDFLKSLSEREQTIIEMRTWDATQVEIAQAVGIGQVQVSRMLTRIKNKYLAYCNGETVSPAIELQRKVTRERYEIMAAEGRSNKEIAQEFGCHIKTLKHHQRKWKQAEQAVDLYEATV</sequence>
<dbReference type="PANTHER" id="PTHR30385:SF4">
    <property type="entry name" value="RNA POLYMERASE SIGMA-E FACTOR"/>
    <property type="match status" value="1"/>
</dbReference>
<dbReference type="EMBL" id="AP017312">
    <property type="protein sequence ID" value="BAU28219.1"/>
    <property type="molecule type" value="Genomic_DNA"/>
</dbReference>
<dbReference type="NCBIfam" id="TIGR02937">
    <property type="entry name" value="sigma70-ECF"/>
    <property type="match status" value="1"/>
</dbReference>
<organism evidence="3 4">
    <name type="scientific">Aneurinibacillus soli</name>
    <dbReference type="NCBI Taxonomy" id="1500254"/>
    <lineage>
        <taxon>Bacteria</taxon>
        <taxon>Bacillati</taxon>
        <taxon>Bacillota</taxon>
        <taxon>Bacilli</taxon>
        <taxon>Bacillales</taxon>
        <taxon>Paenibacillaceae</taxon>
        <taxon>Aneurinibacillus group</taxon>
        <taxon>Aneurinibacillus</taxon>
    </lineage>
</organism>
<dbReference type="SUPFAM" id="SSF88659">
    <property type="entry name" value="Sigma3 and sigma4 domains of RNA polymerase sigma factors"/>
    <property type="match status" value="2"/>
</dbReference>
<dbReference type="Gene3D" id="1.20.140.160">
    <property type="match status" value="1"/>
</dbReference>
<dbReference type="InterPro" id="IPR014284">
    <property type="entry name" value="RNA_pol_sigma-70_dom"/>
</dbReference>
<dbReference type="PANTHER" id="PTHR30385">
    <property type="entry name" value="SIGMA FACTOR F FLAGELLAR"/>
    <property type="match status" value="1"/>
</dbReference>
<dbReference type="Pfam" id="PF04542">
    <property type="entry name" value="Sigma70_r2"/>
    <property type="match status" value="1"/>
</dbReference>